<dbReference type="SUPFAM" id="SSF52540">
    <property type="entry name" value="P-loop containing nucleoside triphosphate hydrolases"/>
    <property type="match status" value="1"/>
</dbReference>
<proteinExistence type="predicted"/>
<name>A0A6M2YTS8_9VIRU</name>
<feature type="region of interest" description="Disordered" evidence="1">
    <location>
        <begin position="241"/>
        <end position="265"/>
    </location>
</feature>
<evidence type="ECO:0000259" key="2">
    <source>
        <dbReference type="Pfam" id="PF01443"/>
    </source>
</evidence>
<dbReference type="GO" id="GO:0005524">
    <property type="term" value="F:ATP binding"/>
    <property type="evidence" value="ECO:0007669"/>
    <property type="project" value="InterPro"/>
</dbReference>
<dbReference type="InterPro" id="IPR027417">
    <property type="entry name" value="P-loop_NTPase"/>
</dbReference>
<organism evidence="3">
    <name type="scientific">Garlic virus B</name>
    <dbReference type="NCBI Taxonomy" id="12432"/>
    <lineage>
        <taxon>Viruses</taxon>
        <taxon>Riboviria</taxon>
        <taxon>Orthornavirae</taxon>
        <taxon>Kitrinoviricota</taxon>
        <taxon>Alsuviricetes</taxon>
        <taxon>Tymovirales</taxon>
        <taxon>Alphaflexiviridae</taxon>
        <taxon>Allexivirus</taxon>
        <taxon>Acarallexivirus</taxon>
        <taxon>Allexivirus betallii</taxon>
    </lineage>
</organism>
<reference evidence="3" key="1">
    <citation type="submission" date="2019-06" db="EMBL/GenBank/DDBJ databases">
        <authorList>
            <person name="Jo Y."/>
            <person name="Cho W.K."/>
        </authorList>
    </citation>
    <scope>NUCLEOTIDE SEQUENCE</scope>
    <source>
        <strain evidence="3">G8-1</strain>
        <strain evidence="4">G8-2</strain>
    </source>
</reference>
<protein>
    <submittedName>
        <fullName evidence="3">TGB1</fullName>
    </submittedName>
</protein>
<evidence type="ECO:0000256" key="1">
    <source>
        <dbReference type="SAM" id="MobiDB-lite"/>
    </source>
</evidence>
<dbReference type="InterPro" id="IPR027351">
    <property type="entry name" value="(+)RNA_virus_helicase_core_dom"/>
</dbReference>
<feature type="domain" description="(+)RNA virus helicase C-terminal" evidence="2">
    <location>
        <begin position="33"/>
        <end position="234"/>
    </location>
</feature>
<dbReference type="EMBL" id="MN059148">
    <property type="protein sequence ID" value="QED43348.1"/>
    <property type="molecule type" value="Genomic_RNA"/>
</dbReference>
<evidence type="ECO:0000313" key="4">
    <source>
        <dbReference type="EMBL" id="QED43354.1"/>
    </source>
</evidence>
<sequence>MFPNVFEMKTSLLIQLLTNCGFQRTTVPLEEPIVIHGVPGCGKSTLIKTLITHQSVAAYTLGIPYGKTLAHPGIQRPTDTCDNQEVETRILDEYQLGLKADLEPFNILIGDPFQGHSTYRAHFVKTFSHRVPRPICEFLNSLGYDIQGAKEGSLKFLPVFQHYSKGPKGVIIHLGPISCQLTQTYRVPSKTPSEVQGLEFKEVTLVFHSSELPGNSEAFFIAATRASECLNIITDQAPPQLSTQTAHNHTYPSSTNEFYPSTGQQ</sequence>
<dbReference type="EMBL" id="MN059149">
    <property type="protein sequence ID" value="QED43354.1"/>
    <property type="molecule type" value="Genomic_RNA"/>
</dbReference>
<accession>A0A6M2YTS8</accession>
<evidence type="ECO:0000313" key="3">
    <source>
        <dbReference type="EMBL" id="QED43348.1"/>
    </source>
</evidence>
<gene>
    <name evidence="3" type="primary">ORF2</name>
</gene>
<dbReference type="Pfam" id="PF01443">
    <property type="entry name" value="Viral_helicase1"/>
    <property type="match status" value="1"/>
</dbReference>